<dbReference type="AlphaFoldDB" id="A0A6J4KN34"/>
<proteinExistence type="predicted"/>
<reference evidence="1" key="1">
    <citation type="submission" date="2020-02" db="EMBL/GenBank/DDBJ databases">
        <authorList>
            <person name="Meier V. D."/>
        </authorList>
    </citation>
    <scope>NUCLEOTIDE SEQUENCE</scope>
    <source>
        <strain evidence="1">AVDCRST_MAG11</strain>
    </source>
</reference>
<evidence type="ECO:0000313" key="1">
    <source>
        <dbReference type="EMBL" id="CAA9310102.1"/>
    </source>
</evidence>
<accession>A0A6J4KN34</accession>
<dbReference type="EMBL" id="CADCTU010000326">
    <property type="protein sequence ID" value="CAA9310102.1"/>
    <property type="molecule type" value="Genomic_DNA"/>
</dbReference>
<name>A0A6J4KN34_9BACT</name>
<gene>
    <name evidence="1" type="ORF">AVDCRST_MAG11-1431</name>
</gene>
<organism evidence="1">
    <name type="scientific">uncultured Gemmatimonadaceae bacterium</name>
    <dbReference type="NCBI Taxonomy" id="246130"/>
    <lineage>
        <taxon>Bacteria</taxon>
        <taxon>Pseudomonadati</taxon>
        <taxon>Gemmatimonadota</taxon>
        <taxon>Gemmatimonadia</taxon>
        <taxon>Gemmatimonadales</taxon>
        <taxon>Gemmatimonadaceae</taxon>
        <taxon>environmental samples</taxon>
    </lineage>
</organism>
<protein>
    <submittedName>
        <fullName evidence="1">Uncharacterized protein</fullName>
    </submittedName>
</protein>
<sequence length="85" mass="9033">MPDAARTAAAVHLRDDVAALVIESLPELGATLVRFTARGEPAGEVWYGSAEEAQRCAARDYGSTLGPWLEVPPTEPDPVAFVLGR</sequence>